<dbReference type="AlphaFoldDB" id="A0A8S9P252"/>
<dbReference type="EMBL" id="QGKX02001521">
    <property type="protein sequence ID" value="KAF3507562.1"/>
    <property type="molecule type" value="Genomic_DNA"/>
</dbReference>
<reference evidence="1" key="1">
    <citation type="submission" date="2019-12" db="EMBL/GenBank/DDBJ databases">
        <title>Genome sequencing and annotation of Brassica cretica.</title>
        <authorList>
            <person name="Studholme D.J."/>
            <person name="Sarris P."/>
        </authorList>
    </citation>
    <scope>NUCLEOTIDE SEQUENCE</scope>
    <source>
        <strain evidence="1">PFS-109/04</strain>
        <tissue evidence="1">Leaf</tissue>
    </source>
</reference>
<evidence type="ECO:0000313" key="2">
    <source>
        <dbReference type="Proteomes" id="UP000712600"/>
    </source>
</evidence>
<proteinExistence type="predicted"/>
<name>A0A8S9P252_BRACR</name>
<gene>
    <name evidence="1" type="ORF">F2Q69_00002262</name>
</gene>
<comment type="caution">
    <text evidence="1">The sequence shown here is derived from an EMBL/GenBank/DDBJ whole genome shotgun (WGS) entry which is preliminary data.</text>
</comment>
<organism evidence="1 2">
    <name type="scientific">Brassica cretica</name>
    <name type="common">Mustard</name>
    <dbReference type="NCBI Taxonomy" id="69181"/>
    <lineage>
        <taxon>Eukaryota</taxon>
        <taxon>Viridiplantae</taxon>
        <taxon>Streptophyta</taxon>
        <taxon>Embryophyta</taxon>
        <taxon>Tracheophyta</taxon>
        <taxon>Spermatophyta</taxon>
        <taxon>Magnoliopsida</taxon>
        <taxon>eudicotyledons</taxon>
        <taxon>Gunneridae</taxon>
        <taxon>Pentapetalae</taxon>
        <taxon>rosids</taxon>
        <taxon>malvids</taxon>
        <taxon>Brassicales</taxon>
        <taxon>Brassicaceae</taxon>
        <taxon>Brassiceae</taxon>
        <taxon>Brassica</taxon>
    </lineage>
</organism>
<accession>A0A8S9P252</accession>
<dbReference type="Proteomes" id="UP000712600">
    <property type="component" value="Unassembled WGS sequence"/>
</dbReference>
<evidence type="ECO:0000313" key="1">
    <source>
        <dbReference type="EMBL" id="KAF3507562.1"/>
    </source>
</evidence>
<sequence length="82" mass="9320">MTSFVMATGIKPLVSEFALHRTKNLVLLKRKTRPTKLEDVVSVGRLPFSRRKHSVDDNMLIRIMLELKTSVVKTTRALSKAL</sequence>
<protein>
    <submittedName>
        <fullName evidence="1">Uncharacterized protein</fullName>
    </submittedName>
</protein>